<evidence type="ECO:0000313" key="1">
    <source>
        <dbReference type="EMBL" id="PNF43743.1"/>
    </source>
</evidence>
<proteinExistence type="predicted"/>
<dbReference type="AlphaFoldDB" id="A0A2J7RSD0"/>
<name>A0A2J7RSD0_9NEOP</name>
<organism evidence="1 2">
    <name type="scientific">Cryptotermes secundus</name>
    <dbReference type="NCBI Taxonomy" id="105785"/>
    <lineage>
        <taxon>Eukaryota</taxon>
        <taxon>Metazoa</taxon>
        <taxon>Ecdysozoa</taxon>
        <taxon>Arthropoda</taxon>
        <taxon>Hexapoda</taxon>
        <taxon>Insecta</taxon>
        <taxon>Pterygota</taxon>
        <taxon>Neoptera</taxon>
        <taxon>Polyneoptera</taxon>
        <taxon>Dictyoptera</taxon>
        <taxon>Blattodea</taxon>
        <taxon>Blattoidea</taxon>
        <taxon>Termitoidae</taxon>
        <taxon>Kalotermitidae</taxon>
        <taxon>Cryptotermitinae</taxon>
        <taxon>Cryptotermes</taxon>
    </lineage>
</organism>
<keyword evidence="2" id="KW-1185">Reference proteome</keyword>
<comment type="caution">
    <text evidence="1">The sequence shown here is derived from an EMBL/GenBank/DDBJ whole genome shotgun (WGS) entry which is preliminary data.</text>
</comment>
<dbReference type="EMBL" id="NEVH01000261">
    <property type="protein sequence ID" value="PNF43743.1"/>
    <property type="molecule type" value="Genomic_DNA"/>
</dbReference>
<dbReference type="Proteomes" id="UP000235965">
    <property type="component" value="Unassembled WGS sequence"/>
</dbReference>
<reference evidence="1 2" key="1">
    <citation type="submission" date="2017-12" db="EMBL/GenBank/DDBJ databases">
        <title>Hemimetabolous genomes reveal molecular basis of termite eusociality.</title>
        <authorList>
            <person name="Harrison M.C."/>
            <person name="Jongepier E."/>
            <person name="Robertson H.M."/>
            <person name="Arning N."/>
            <person name="Bitard-Feildel T."/>
            <person name="Chao H."/>
            <person name="Childers C.P."/>
            <person name="Dinh H."/>
            <person name="Doddapaneni H."/>
            <person name="Dugan S."/>
            <person name="Gowin J."/>
            <person name="Greiner C."/>
            <person name="Han Y."/>
            <person name="Hu H."/>
            <person name="Hughes D.S.T."/>
            <person name="Huylmans A.-K."/>
            <person name="Kemena C."/>
            <person name="Kremer L.P.M."/>
            <person name="Lee S.L."/>
            <person name="Lopez-Ezquerra A."/>
            <person name="Mallet L."/>
            <person name="Monroy-Kuhn J.M."/>
            <person name="Moser A."/>
            <person name="Murali S.C."/>
            <person name="Muzny D.M."/>
            <person name="Otani S."/>
            <person name="Piulachs M.-D."/>
            <person name="Poelchau M."/>
            <person name="Qu J."/>
            <person name="Schaub F."/>
            <person name="Wada-Katsumata A."/>
            <person name="Worley K.C."/>
            <person name="Xie Q."/>
            <person name="Ylla G."/>
            <person name="Poulsen M."/>
            <person name="Gibbs R.A."/>
            <person name="Schal C."/>
            <person name="Richards S."/>
            <person name="Belles X."/>
            <person name="Korb J."/>
            <person name="Bornberg-Bauer E."/>
        </authorList>
    </citation>
    <scope>NUCLEOTIDE SEQUENCE [LARGE SCALE GENOMIC DNA]</scope>
    <source>
        <tissue evidence="1">Whole body</tissue>
    </source>
</reference>
<gene>
    <name evidence="1" type="ORF">B7P43_G13768</name>
</gene>
<evidence type="ECO:0000313" key="2">
    <source>
        <dbReference type="Proteomes" id="UP000235965"/>
    </source>
</evidence>
<evidence type="ECO:0008006" key="3">
    <source>
        <dbReference type="Google" id="ProtNLM"/>
    </source>
</evidence>
<sequence length="156" mass="17415">MTGHVKGFVAKVCKVNPIIRFHHCLIHLEAIVAKSLPSSLKVALDEVVKVVNLIKSRLLSVVSGNRIRTHYTPTTYRKNFPPHLCNCFQCKASCVGASVVMQDDDVSSRTFIAQCTMELVQRLDITSSIDGLPRFQEFGQNKPLCIPEDCAHHLRS</sequence>
<protein>
    <recommendedName>
        <fullName evidence="3">HAT C-terminal dimerisation domain-containing protein</fullName>
    </recommendedName>
</protein>
<dbReference type="InParanoid" id="A0A2J7RSD0"/>
<accession>A0A2J7RSD0</accession>